<evidence type="ECO:0000313" key="1">
    <source>
        <dbReference type="EMBL" id="EKD24493.1"/>
    </source>
</evidence>
<organism evidence="1">
    <name type="scientific">uncultured bacterium</name>
    <name type="common">gcode 4</name>
    <dbReference type="NCBI Taxonomy" id="1234023"/>
    <lineage>
        <taxon>Bacteria</taxon>
        <taxon>environmental samples</taxon>
    </lineage>
</organism>
<protein>
    <submittedName>
        <fullName evidence="1">Uncharacterized protein</fullName>
    </submittedName>
</protein>
<gene>
    <name evidence="1" type="ORF">ACD_80C00232G0003</name>
</gene>
<dbReference type="AlphaFoldDB" id="K1XVJ1"/>
<reference evidence="1" key="1">
    <citation type="journal article" date="2012" name="Science">
        <title>Fermentation, hydrogen, and sulfur metabolism in multiple uncultivated bacterial phyla.</title>
        <authorList>
            <person name="Wrighton K.C."/>
            <person name="Thomas B.C."/>
            <person name="Sharon I."/>
            <person name="Miller C.S."/>
            <person name="Castelle C.J."/>
            <person name="VerBerkmoes N.C."/>
            <person name="Wilkins M.J."/>
            <person name="Hettich R.L."/>
            <person name="Lipton M.S."/>
            <person name="Williams K.H."/>
            <person name="Long P.E."/>
            <person name="Banfield J.F."/>
        </authorList>
    </citation>
    <scope>NUCLEOTIDE SEQUENCE [LARGE SCALE GENOMIC DNA]</scope>
</reference>
<proteinExistence type="predicted"/>
<accession>K1XVJ1</accession>
<dbReference type="EMBL" id="AMFJ01036239">
    <property type="protein sequence ID" value="EKD24493.1"/>
    <property type="molecule type" value="Genomic_DNA"/>
</dbReference>
<comment type="caution">
    <text evidence="1">The sequence shown here is derived from an EMBL/GenBank/DDBJ whole genome shotgun (WGS) entry which is preliminary data.</text>
</comment>
<sequence>MVCFFDMAWNKWAWKSSMMKINRWLDHSFLNKNPEKNKALSNETRQQIIKNNTHAPLHDVNFPSETFGQIKLKELRNHDYTVEDIVKFFITLDHVDTLYVYVNVPSSPFILNDTLVGVVVGPDTYTLPASLLWLCLPYAVKQKFGKHKNYFTIYKELFAAYDKNFVAQKNVE</sequence>
<name>K1XVJ1_9BACT</name>